<dbReference type="InterPro" id="IPR052344">
    <property type="entry name" value="Transposase-related"/>
</dbReference>
<organism evidence="1 2">
    <name type="scientific">Aphanizomenon flos-aquae FACHB-1040</name>
    <dbReference type="NCBI Taxonomy" id="2692887"/>
    <lineage>
        <taxon>Bacteria</taxon>
        <taxon>Bacillati</taxon>
        <taxon>Cyanobacteriota</taxon>
        <taxon>Cyanophyceae</taxon>
        <taxon>Nostocales</taxon>
        <taxon>Aphanizomenonaceae</taxon>
        <taxon>Aphanizomenon</taxon>
    </lineage>
</organism>
<dbReference type="RefSeq" id="WP_053540543.1">
    <property type="nucleotide sequence ID" value="NZ_JACJQT010000016.1"/>
</dbReference>
<accession>A0ABR8BUZ6</accession>
<keyword evidence="2" id="KW-1185">Reference proteome</keyword>
<dbReference type="PANTHER" id="PTHR33678">
    <property type="entry name" value="BLL1576 PROTEIN"/>
    <property type="match status" value="1"/>
</dbReference>
<name>A0ABR8BUZ6_APHFL</name>
<evidence type="ECO:0000313" key="1">
    <source>
        <dbReference type="EMBL" id="MBD2278280.1"/>
    </source>
</evidence>
<dbReference type="PANTHER" id="PTHR33678:SF1">
    <property type="entry name" value="BLL1576 PROTEIN"/>
    <property type="match status" value="1"/>
</dbReference>
<dbReference type="EMBL" id="JACJQT010000016">
    <property type="protein sequence ID" value="MBD2278280.1"/>
    <property type="molecule type" value="Genomic_DNA"/>
</dbReference>
<evidence type="ECO:0008006" key="3">
    <source>
        <dbReference type="Google" id="ProtNLM"/>
    </source>
</evidence>
<dbReference type="Proteomes" id="UP000606721">
    <property type="component" value="Unassembled WGS sequence"/>
</dbReference>
<reference evidence="1 2" key="1">
    <citation type="journal article" date="2020" name="ISME J.">
        <title>Comparative genomics reveals insights into cyanobacterial evolution and habitat adaptation.</title>
        <authorList>
            <person name="Chen M.Y."/>
            <person name="Teng W.K."/>
            <person name="Zhao L."/>
            <person name="Hu C.X."/>
            <person name="Zhou Y.K."/>
            <person name="Han B.P."/>
            <person name="Song L.R."/>
            <person name="Shu W.S."/>
        </authorList>
    </citation>
    <scope>NUCLEOTIDE SEQUENCE [LARGE SCALE GENOMIC DNA]</scope>
    <source>
        <strain evidence="1 2">FACHB-1040</strain>
    </source>
</reference>
<proteinExistence type="predicted"/>
<protein>
    <recommendedName>
        <fullName evidence="3">Transposase</fullName>
    </recommendedName>
</protein>
<comment type="caution">
    <text evidence="1">The sequence shown here is derived from an EMBL/GenBank/DDBJ whole genome shotgun (WGS) entry which is preliminary data.</text>
</comment>
<gene>
    <name evidence="1" type="ORF">H6F99_08180</name>
</gene>
<sequence length="82" mass="9300">MTIKRLVNVDIKPRAERALRHAVISRRISYGTRTTEGSLAYCSILSVVQTCRLRKIDPWTYVAQVLTLARRGIKHPPIPVTS</sequence>
<evidence type="ECO:0000313" key="2">
    <source>
        <dbReference type="Proteomes" id="UP000606721"/>
    </source>
</evidence>